<feature type="compositionally biased region" description="Polar residues" evidence="7">
    <location>
        <begin position="403"/>
        <end position="414"/>
    </location>
</feature>
<dbReference type="FunFam" id="1.10.10.60:FF:000324">
    <property type="entry name" value="Transcription factor MYB3R-2"/>
    <property type="match status" value="1"/>
</dbReference>
<feature type="region of interest" description="Disordered" evidence="7">
    <location>
        <begin position="238"/>
        <end position="267"/>
    </location>
</feature>
<keyword evidence="4" id="KW-0238">DNA-binding</keyword>
<feature type="domain" description="HTH myb-type" evidence="9">
    <location>
        <begin position="117"/>
        <end position="172"/>
    </location>
</feature>
<dbReference type="GO" id="GO:0000981">
    <property type="term" value="F:DNA-binding transcription factor activity, RNA polymerase II-specific"/>
    <property type="evidence" value="ECO:0007669"/>
    <property type="project" value="TreeGrafter"/>
</dbReference>
<keyword evidence="5" id="KW-0804">Transcription</keyword>
<dbReference type="CDD" id="cd00167">
    <property type="entry name" value="SANT"/>
    <property type="match status" value="3"/>
</dbReference>
<feature type="domain" description="Myb-like" evidence="8">
    <location>
        <begin position="65"/>
        <end position="116"/>
    </location>
</feature>
<feature type="compositionally biased region" description="Basic and acidic residues" evidence="7">
    <location>
        <begin position="648"/>
        <end position="657"/>
    </location>
</feature>
<evidence type="ECO:0000256" key="6">
    <source>
        <dbReference type="ARBA" id="ARBA00023242"/>
    </source>
</evidence>
<feature type="compositionally biased region" description="Low complexity" evidence="7">
    <location>
        <begin position="37"/>
        <end position="50"/>
    </location>
</feature>
<dbReference type="AlphaFoldDB" id="A0A7I8K224"/>
<feature type="region of interest" description="Disordered" evidence="7">
    <location>
        <begin position="1"/>
        <end position="75"/>
    </location>
</feature>
<evidence type="ECO:0000256" key="7">
    <source>
        <dbReference type="SAM" id="MobiDB-lite"/>
    </source>
</evidence>
<proteinExistence type="predicted"/>
<organism evidence="10 11">
    <name type="scientific">Spirodela intermedia</name>
    <name type="common">Intermediate duckweed</name>
    <dbReference type="NCBI Taxonomy" id="51605"/>
    <lineage>
        <taxon>Eukaryota</taxon>
        <taxon>Viridiplantae</taxon>
        <taxon>Streptophyta</taxon>
        <taxon>Embryophyta</taxon>
        <taxon>Tracheophyta</taxon>
        <taxon>Spermatophyta</taxon>
        <taxon>Magnoliopsida</taxon>
        <taxon>Liliopsida</taxon>
        <taxon>Araceae</taxon>
        <taxon>Lemnoideae</taxon>
        <taxon>Spirodela</taxon>
    </lineage>
</organism>
<protein>
    <submittedName>
        <fullName evidence="10">Uncharacterized protein</fullName>
    </submittedName>
</protein>
<keyword evidence="6" id="KW-0539">Nucleus</keyword>
<feature type="compositionally biased region" description="Polar residues" evidence="7">
    <location>
        <begin position="612"/>
        <end position="621"/>
    </location>
</feature>
<dbReference type="Proteomes" id="UP000663760">
    <property type="component" value="Chromosome 2"/>
</dbReference>
<comment type="subcellular location">
    <subcellularLocation>
        <location evidence="1">Nucleus</location>
    </subcellularLocation>
</comment>
<evidence type="ECO:0000259" key="8">
    <source>
        <dbReference type="PROSITE" id="PS50090"/>
    </source>
</evidence>
<evidence type="ECO:0000256" key="5">
    <source>
        <dbReference type="ARBA" id="ARBA00023163"/>
    </source>
</evidence>
<feature type="compositionally biased region" description="Basic and acidic residues" evidence="7">
    <location>
        <begin position="11"/>
        <end position="36"/>
    </location>
</feature>
<name>A0A7I8K224_SPIIN</name>
<feature type="domain" description="HTH myb-type" evidence="9">
    <location>
        <begin position="173"/>
        <end position="223"/>
    </location>
</feature>
<dbReference type="OrthoDB" id="2143914at2759"/>
<dbReference type="PROSITE" id="PS51294">
    <property type="entry name" value="HTH_MYB"/>
    <property type="match status" value="3"/>
</dbReference>
<dbReference type="PROSITE" id="PS50090">
    <property type="entry name" value="MYB_LIKE"/>
    <property type="match status" value="3"/>
</dbReference>
<evidence type="ECO:0000256" key="4">
    <source>
        <dbReference type="ARBA" id="ARBA00023125"/>
    </source>
</evidence>
<feature type="region of interest" description="Disordered" evidence="7">
    <location>
        <begin position="310"/>
        <end position="339"/>
    </location>
</feature>
<evidence type="ECO:0000256" key="2">
    <source>
        <dbReference type="ARBA" id="ARBA00022737"/>
    </source>
</evidence>
<dbReference type="GO" id="GO:0005634">
    <property type="term" value="C:nucleus"/>
    <property type="evidence" value="ECO:0007669"/>
    <property type="project" value="UniProtKB-SubCell"/>
</dbReference>
<dbReference type="SUPFAM" id="SSF46689">
    <property type="entry name" value="Homeodomain-like"/>
    <property type="match status" value="2"/>
</dbReference>
<sequence>MIVKGIQAEPEENREVETTKEEEVDVDDKTVEESARDPSSTISDSSCQSSLAKPSPVPGRIRGPARRSTKGGWTEEEDEILARAVKQFKGKNWKKIAEFFPGRSDVQCLHRWQKVLDPELVKGAWTKEEDECIIKLVNKYGAKKWATIANKMTGRIGKQCRERWHNHLNPAIKKCAWTTEEEIVLIRAHGMYGNKWAEIAKLLPGRADNSIKNHWNCSVKKKLDSYLSSGLLDPSNKNGALDLNSGSSVRGHPHDLATQKGSMELDENSTTVAAFKASFTSFPRENESSRKPREDSDYCITVAQPVSMEISRSSRGLPVTSPTGRCSTYPSSGEDSSRATAQNYETNLCCKDDYPDRTTADPIMPTTTQPKPHAQMAIHRLTKELFASPEKLERHAKSIDAPGTSSKLSEQSTPPILEKTPMDIEKDADFSETPCTPVPVDMEVLDHDRYAPSQSSGLHKNIRKFRILESDKSSVEFGSTDFYHDPPKEASKATSVKFWDPETILRNAAMTFRKTPSIISKGRQNSFALSPTMTPCKAADDSTPKAESVASSMAHAHLDQSEIEMHDDKESNDAQHVRQLFPSSSAPSKSRICGAVESVETRLEHTSDGEWNDTNTSNSPAFNAGKRIKIPKNSQDQPGSLGRSFSNRIHERIATYD</sequence>
<feature type="domain" description="Myb-like" evidence="8">
    <location>
        <begin position="169"/>
        <end position="219"/>
    </location>
</feature>
<dbReference type="InterPro" id="IPR001005">
    <property type="entry name" value="SANT/Myb"/>
</dbReference>
<dbReference type="FunFam" id="1.10.10.60:FF:000010">
    <property type="entry name" value="Transcriptional activator Myb isoform A"/>
    <property type="match status" value="1"/>
</dbReference>
<reference evidence="10" key="1">
    <citation type="submission" date="2020-02" db="EMBL/GenBank/DDBJ databases">
        <authorList>
            <person name="Scholz U."/>
            <person name="Mascher M."/>
            <person name="Fiebig A."/>
        </authorList>
    </citation>
    <scope>NUCLEOTIDE SEQUENCE</scope>
</reference>
<dbReference type="PANTHER" id="PTHR45614:SF232">
    <property type="entry name" value="TRANSCRIPTION FACTOR MYB3R-2"/>
    <property type="match status" value="1"/>
</dbReference>
<evidence type="ECO:0000313" key="10">
    <source>
        <dbReference type="EMBL" id="CAA7390972.1"/>
    </source>
</evidence>
<dbReference type="PANTHER" id="PTHR45614">
    <property type="entry name" value="MYB PROTEIN-RELATED"/>
    <property type="match status" value="1"/>
</dbReference>
<gene>
    <name evidence="10" type="ORF">SI8410_02002367</name>
</gene>
<dbReference type="FunFam" id="1.10.10.60:FF:000016">
    <property type="entry name" value="Transcriptional activator Myb isoform A"/>
    <property type="match status" value="1"/>
</dbReference>
<feature type="region of interest" description="Disordered" evidence="7">
    <location>
        <begin position="395"/>
        <end position="415"/>
    </location>
</feature>
<feature type="domain" description="HTH myb-type" evidence="9">
    <location>
        <begin position="70"/>
        <end position="116"/>
    </location>
</feature>
<feature type="domain" description="Myb-like" evidence="8">
    <location>
        <begin position="117"/>
        <end position="168"/>
    </location>
</feature>
<dbReference type="InterPro" id="IPR009057">
    <property type="entry name" value="Homeodomain-like_sf"/>
</dbReference>
<evidence type="ECO:0000259" key="9">
    <source>
        <dbReference type="PROSITE" id="PS51294"/>
    </source>
</evidence>
<keyword evidence="11" id="KW-1185">Reference proteome</keyword>
<dbReference type="SMART" id="SM00717">
    <property type="entry name" value="SANT"/>
    <property type="match status" value="3"/>
</dbReference>
<evidence type="ECO:0000256" key="1">
    <source>
        <dbReference type="ARBA" id="ARBA00004123"/>
    </source>
</evidence>
<dbReference type="EMBL" id="LR746265">
    <property type="protein sequence ID" value="CAA7390972.1"/>
    <property type="molecule type" value="Genomic_DNA"/>
</dbReference>
<keyword evidence="3" id="KW-0805">Transcription regulation</keyword>
<keyword evidence="2" id="KW-0677">Repeat</keyword>
<evidence type="ECO:0000313" key="11">
    <source>
        <dbReference type="Proteomes" id="UP000663760"/>
    </source>
</evidence>
<dbReference type="Gene3D" id="1.10.10.60">
    <property type="entry name" value="Homeodomain-like"/>
    <property type="match status" value="3"/>
</dbReference>
<feature type="compositionally biased region" description="Polar residues" evidence="7">
    <location>
        <begin position="632"/>
        <end position="647"/>
    </location>
</feature>
<evidence type="ECO:0000256" key="3">
    <source>
        <dbReference type="ARBA" id="ARBA00023015"/>
    </source>
</evidence>
<dbReference type="Pfam" id="PF00249">
    <property type="entry name" value="Myb_DNA-binding"/>
    <property type="match status" value="3"/>
</dbReference>
<dbReference type="GO" id="GO:0000978">
    <property type="term" value="F:RNA polymerase II cis-regulatory region sequence-specific DNA binding"/>
    <property type="evidence" value="ECO:0007669"/>
    <property type="project" value="TreeGrafter"/>
</dbReference>
<dbReference type="InterPro" id="IPR050560">
    <property type="entry name" value="MYB_TF"/>
</dbReference>
<dbReference type="InterPro" id="IPR017930">
    <property type="entry name" value="Myb_dom"/>
</dbReference>
<accession>A0A7I8K224</accession>
<feature type="region of interest" description="Disordered" evidence="7">
    <location>
        <begin position="601"/>
        <end position="657"/>
    </location>
</feature>